<reference evidence="2" key="2">
    <citation type="submission" date="2020-09" db="EMBL/GenBank/DDBJ databases">
        <authorList>
            <person name="Sun Q."/>
            <person name="Ohkuma M."/>
        </authorList>
    </citation>
    <scope>NUCLEOTIDE SEQUENCE</scope>
    <source>
        <strain evidence="2">JCM 4518</strain>
    </source>
</reference>
<evidence type="ECO:0000313" key="3">
    <source>
        <dbReference type="Proteomes" id="UP000644020"/>
    </source>
</evidence>
<keyword evidence="1" id="KW-0812">Transmembrane</keyword>
<gene>
    <name evidence="2" type="ORF">GCM10010305_00910</name>
</gene>
<protein>
    <submittedName>
        <fullName evidence="2">Uncharacterized protein</fullName>
    </submittedName>
</protein>
<feature type="transmembrane region" description="Helical" evidence="1">
    <location>
        <begin position="71"/>
        <end position="90"/>
    </location>
</feature>
<keyword evidence="1" id="KW-1133">Transmembrane helix</keyword>
<organism evidence="2 3">
    <name type="scientific">Streptomyces termitum</name>
    <dbReference type="NCBI Taxonomy" id="67368"/>
    <lineage>
        <taxon>Bacteria</taxon>
        <taxon>Bacillati</taxon>
        <taxon>Actinomycetota</taxon>
        <taxon>Actinomycetes</taxon>
        <taxon>Kitasatosporales</taxon>
        <taxon>Streptomycetaceae</taxon>
        <taxon>Streptomyces</taxon>
    </lineage>
</organism>
<keyword evidence="3" id="KW-1185">Reference proteome</keyword>
<sequence>MNGSTWRSKTVPQGQKLLALAHQVQLEGDLGYIPATGEIDLDLDREDPDSPAPEDIAYLGRLRRPDGQGTFLLIAGIHAIGSLGVAHFLAENITGIYQEAGAKPFSMVIAADYEPGTKTILGSRALSGVLLHETA</sequence>
<proteinExistence type="predicted"/>
<reference evidence="2" key="1">
    <citation type="journal article" date="2014" name="Int. J. Syst. Evol. Microbiol.">
        <title>Complete genome sequence of Corynebacterium casei LMG S-19264T (=DSM 44701T), isolated from a smear-ripened cheese.</title>
        <authorList>
            <consortium name="US DOE Joint Genome Institute (JGI-PGF)"/>
            <person name="Walter F."/>
            <person name="Albersmeier A."/>
            <person name="Kalinowski J."/>
            <person name="Ruckert C."/>
        </authorList>
    </citation>
    <scope>NUCLEOTIDE SEQUENCE</scope>
    <source>
        <strain evidence="2">JCM 4518</strain>
    </source>
</reference>
<evidence type="ECO:0000313" key="2">
    <source>
        <dbReference type="EMBL" id="GHA63400.1"/>
    </source>
</evidence>
<dbReference type="EMBL" id="BMUL01000001">
    <property type="protein sequence ID" value="GHA63400.1"/>
    <property type="molecule type" value="Genomic_DNA"/>
</dbReference>
<dbReference type="Proteomes" id="UP000644020">
    <property type="component" value="Unassembled WGS sequence"/>
</dbReference>
<dbReference type="AlphaFoldDB" id="A0A918W227"/>
<name>A0A918W227_9ACTN</name>
<comment type="caution">
    <text evidence="2">The sequence shown here is derived from an EMBL/GenBank/DDBJ whole genome shotgun (WGS) entry which is preliminary data.</text>
</comment>
<evidence type="ECO:0000256" key="1">
    <source>
        <dbReference type="SAM" id="Phobius"/>
    </source>
</evidence>
<keyword evidence="1" id="KW-0472">Membrane</keyword>
<accession>A0A918W227</accession>
<dbReference type="RefSeq" id="WP_189974244.1">
    <property type="nucleotide sequence ID" value="NZ_BMUL01000001.1"/>
</dbReference>